<dbReference type="HOGENOM" id="CLU_2127481_0_0_1"/>
<organism evidence="1">
    <name type="scientific">Oryza brachyantha</name>
    <name type="common">malo sina</name>
    <dbReference type="NCBI Taxonomy" id="4533"/>
    <lineage>
        <taxon>Eukaryota</taxon>
        <taxon>Viridiplantae</taxon>
        <taxon>Streptophyta</taxon>
        <taxon>Embryophyta</taxon>
        <taxon>Tracheophyta</taxon>
        <taxon>Spermatophyta</taxon>
        <taxon>Magnoliopsida</taxon>
        <taxon>Liliopsida</taxon>
        <taxon>Poales</taxon>
        <taxon>Poaceae</taxon>
        <taxon>BOP clade</taxon>
        <taxon>Oryzoideae</taxon>
        <taxon>Oryzeae</taxon>
        <taxon>Oryzinae</taxon>
        <taxon>Oryza</taxon>
    </lineage>
</organism>
<reference evidence="1" key="2">
    <citation type="submission" date="2013-04" db="UniProtKB">
        <authorList>
            <consortium name="EnsemblPlants"/>
        </authorList>
    </citation>
    <scope>IDENTIFICATION</scope>
</reference>
<name>J3MFH4_ORYBR</name>
<dbReference type="Gramene" id="OB06G27680.1">
    <property type="protein sequence ID" value="OB06G27680.1"/>
    <property type="gene ID" value="OB06G27680"/>
</dbReference>
<proteinExistence type="predicted"/>
<accession>J3MFH4</accession>
<protein>
    <submittedName>
        <fullName evidence="1">Uncharacterized protein</fullName>
    </submittedName>
</protein>
<sequence length="114" mass="13423">LFLRVVRWWIPGLVSVVRERAAQPVWFPCCRWGNRGDFRISLFWLDLGETFNSPCLRPREIWVFSSDASSLSLLRLYSVWWSTAMVKSRFWSRFLYLGGLLACFDQRLLPVSSS</sequence>
<dbReference type="EnsemblPlants" id="OB06G27680.1">
    <property type="protein sequence ID" value="OB06G27680.1"/>
    <property type="gene ID" value="OB06G27680"/>
</dbReference>
<evidence type="ECO:0000313" key="2">
    <source>
        <dbReference type="Proteomes" id="UP000006038"/>
    </source>
</evidence>
<dbReference type="AlphaFoldDB" id="J3MFH4"/>
<reference evidence="1" key="1">
    <citation type="journal article" date="2013" name="Nat. Commun.">
        <title>Whole-genome sequencing of Oryza brachyantha reveals mechanisms underlying Oryza genome evolution.</title>
        <authorList>
            <person name="Chen J."/>
            <person name="Huang Q."/>
            <person name="Gao D."/>
            <person name="Wang J."/>
            <person name="Lang Y."/>
            <person name="Liu T."/>
            <person name="Li B."/>
            <person name="Bai Z."/>
            <person name="Luis Goicoechea J."/>
            <person name="Liang C."/>
            <person name="Chen C."/>
            <person name="Zhang W."/>
            <person name="Sun S."/>
            <person name="Liao Y."/>
            <person name="Zhang X."/>
            <person name="Yang L."/>
            <person name="Song C."/>
            <person name="Wang M."/>
            <person name="Shi J."/>
            <person name="Liu G."/>
            <person name="Liu J."/>
            <person name="Zhou H."/>
            <person name="Zhou W."/>
            <person name="Yu Q."/>
            <person name="An N."/>
            <person name="Chen Y."/>
            <person name="Cai Q."/>
            <person name="Wang B."/>
            <person name="Liu B."/>
            <person name="Min J."/>
            <person name="Huang Y."/>
            <person name="Wu H."/>
            <person name="Li Z."/>
            <person name="Zhang Y."/>
            <person name="Yin Y."/>
            <person name="Song W."/>
            <person name="Jiang J."/>
            <person name="Jackson S.A."/>
            <person name="Wing R.A."/>
            <person name="Wang J."/>
            <person name="Chen M."/>
        </authorList>
    </citation>
    <scope>NUCLEOTIDE SEQUENCE [LARGE SCALE GENOMIC DNA]</scope>
    <source>
        <strain evidence="1">cv. IRGC 101232</strain>
    </source>
</reference>
<dbReference type="Proteomes" id="UP000006038">
    <property type="component" value="Chromosome 6"/>
</dbReference>
<keyword evidence="2" id="KW-1185">Reference proteome</keyword>
<evidence type="ECO:0000313" key="1">
    <source>
        <dbReference type="EnsemblPlants" id="OB06G27680.1"/>
    </source>
</evidence>